<keyword evidence="1" id="KW-1133">Transmembrane helix</keyword>
<name>A0A834GP18_RHOSS</name>
<gene>
    <name evidence="3" type="ORF">RHSIM_Rhsim08G0049800</name>
</gene>
<feature type="transmembrane region" description="Helical" evidence="1">
    <location>
        <begin position="484"/>
        <end position="507"/>
    </location>
</feature>
<dbReference type="Pfam" id="PF08646">
    <property type="entry name" value="Rep_fac-A_C"/>
    <property type="match status" value="1"/>
</dbReference>
<dbReference type="EMBL" id="WJXA01000008">
    <property type="protein sequence ID" value="KAF7136577.1"/>
    <property type="molecule type" value="Genomic_DNA"/>
</dbReference>
<keyword evidence="1" id="KW-0472">Membrane</keyword>
<organism evidence="3 4">
    <name type="scientific">Rhododendron simsii</name>
    <name type="common">Sims's rhododendron</name>
    <dbReference type="NCBI Taxonomy" id="118357"/>
    <lineage>
        <taxon>Eukaryota</taxon>
        <taxon>Viridiplantae</taxon>
        <taxon>Streptophyta</taxon>
        <taxon>Embryophyta</taxon>
        <taxon>Tracheophyta</taxon>
        <taxon>Spermatophyta</taxon>
        <taxon>Magnoliopsida</taxon>
        <taxon>eudicotyledons</taxon>
        <taxon>Gunneridae</taxon>
        <taxon>Pentapetalae</taxon>
        <taxon>asterids</taxon>
        <taxon>Ericales</taxon>
        <taxon>Ericaceae</taxon>
        <taxon>Ericoideae</taxon>
        <taxon>Rhodoreae</taxon>
        <taxon>Rhododendron</taxon>
    </lineage>
</organism>
<accession>A0A834GP18</accession>
<protein>
    <recommendedName>
        <fullName evidence="2">Replication factor A C-terminal domain-containing protein</fullName>
    </recommendedName>
</protein>
<reference evidence="3" key="1">
    <citation type="submission" date="2019-11" db="EMBL/GenBank/DDBJ databases">
        <authorList>
            <person name="Liu Y."/>
            <person name="Hou J."/>
            <person name="Li T.-Q."/>
            <person name="Guan C.-H."/>
            <person name="Wu X."/>
            <person name="Wu H.-Z."/>
            <person name="Ling F."/>
            <person name="Zhang R."/>
            <person name="Shi X.-G."/>
            <person name="Ren J.-P."/>
            <person name="Chen E.-F."/>
            <person name="Sun J.-M."/>
        </authorList>
    </citation>
    <scope>NUCLEOTIDE SEQUENCE</scope>
    <source>
        <strain evidence="3">Adult_tree_wgs_1</strain>
        <tissue evidence="3">Leaves</tissue>
    </source>
</reference>
<evidence type="ECO:0000313" key="3">
    <source>
        <dbReference type="EMBL" id="KAF7136577.1"/>
    </source>
</evidence>
<feature type="domain" description="Replication factor A C-terminal" evidence="2">
    <location>
        <begin position="278"/>
        <end position="393"/>
    </location>
</feature>
<dbReference type="SUPFAM" id="SSF50249">
    <property type="entry name" value="Nucleic acid-binding proteins"/>
    <property type="match status" value="2"/>
</dbReference>
<dbReference type="PANTHER" id="PTHR47165:SF4">
    <property type="entry name" value="OS03G0429900 PROTEIN"/>
    <property type="match status" value="1"/>
</dbReference>
<evidence type="ECO:0000259" key="2">
    <source>
        <dbReference type="Pfam" id="PF08646"/>
    </source>
</evidence>
<proteinExistence type="predicted"/>
<evidence type="ECO:0000313" key="4">
    <source>
        <dbReference type="Proteomes" id="UP000626092"/>
    </source>
</evidence>
<dbReference type="AlphaFoldDB" id="A0A834GP18"/>
<dbReference type="Gene3D" id="2.40.50.140">
    <property type="entry name" value="Nucleic acid-binding proteins"/>
    <property type="match status" value="3"/>
</dbReference>
<evidence type="ECO:0000256" key="1">
    <source>
        <dbReference type="SAM" id="Phobius"/>
    </source>
</evidence>
<comment type="caution">
    <text evidence="3">The sequence shown here is derived from an EMBL/GenBank/DDBJ whole genome shotgun (WGS) entry which is preliminary data.</text>
</comment>
<keyword evidence="4" id="KW-1185">Reference proteome</keyword>
<keyword evidence="1" id="KW-0812">Transmembrane</keyword>
<dbReference type="InterPro" id="IPR012340">
    <property type="entry name" value="NA-bd_OB-fold"/>
</dbReference>
<dbReference type="Proteomes" id="UP000626092">
    <property type="component" value="Unassembled WGS sequence"/>
</dbReference>
<dbReference type="OrthoDB" id="1597134at2759"/>
<sequence length="512" mass="57540">MASVPPLFPLSLLLCSLSSFFFLVPPFLLSFSSSTGRGSKVQATIIEDDIEKLEDTLQFYNTYLISNAVVKYVLPKYRLNNFEWQWTINANTLIQTVDESLSHDYLLNLDFVPFEQFEQHSGGQTTIDILAAVARVQPPKVLSKPGNPKAQEIILINQELKPTILTFWDDFITSEGQLLQNMSPYPVLIGIRVRVNTYNGHSLSSRPGSCFVIDPDTMAAHTLKAWCTENKETIEQLCDEFLAKPIVRIVPNPDDKDIICITDVPKTPEMVEKQMYWIQGKISIVSLNQNFWHMACPNCRKSIIARDEVIFDCFNCNRKKVMAKPSAKFEVLLTDASGSMTATMFESYAEEYFLVDGKKLMKFAAEKDQNVIAVFPKLALENEYRIQLKPREYPSRGVKLLAYNIGGIKPAVTEDKANEDPLTETGKYSPAASEVTFESPELQLSEHAKTSTNQLLRLHLDFSDSSQQKTRPESCPTSAEETGWLTLRSGIFAGAVALTGIGVLVYLKRSNL</sequence>
<dbReference type="PANTHER" id="PTHR47165">
    <property type="entry name" value="OS03G0429900 PROTEIN"/>
    <property type="match status" value="1"/>
</dbReference>
<dbReference type="InterPro" id="IPR013955">
    <property type="entry name" value="Rep_factor-A_C"/>
</dbReference>